<dbReference type="Gene3D" id="2.60.40.10">
    <property type="entry name" value="Immunoglobulins"/>
    <property type="match status" value="1"/>
</dbReference>
<dbReference type="Gene3D" id="3.20.20.80">
    <property type="entry name" value="Glycosidases"/>
    <property type="match status" value="1"/>
</dbReference>
<dbReference type="InterPro" id="IPR017853">
    <property type="entry name" value="GH"/>
</dbReference>
<evidence type="ECO:0000259" key="2">
    <source>
        <dbReference type="SMART" id="SM00642"/>
    </source>
</evidence>
<sequence>MPDPRPPVEEIKDGLSFSPETFEANEEATIVFNASKTSALYNCTDEVYAYIGVVEGADWMFVPADWNENIAKCKMKKEADNTWSITLSPSIRNWFGIPEGIFVQNIGIVIRNADGTKKGIEVDSFIPVNDKTFVLGEISKEPIPAGAVEGITIIDPATVTWVLYDKDTQGNHKDYAYLIGDFNDWHIDNKYQMKRDDATGCWWYTLTGLDSQKEYAFQYYVGSKADGTIRLADAYAEKILDPANDRYIPASTYPNLRAYPSDKTAGIVSTFQTVTQTDKDITPFKIEDPNNLIIYELLFRDFSASGDINGAIEKLDYLKTLGVNAIELMPVQEFDGNDSWGYNPCFYFATDKAYGTKTMYKQFIDACHKKGIAVILDVVYNHATGAHPFAKLYWNTKTNTTASNNPWFNVNAPHPYSVFHDFNHESPLVRTFVKRNLAFLLKEYKLDGFRFDLTKGFTQNNSTDATASNYDASRIAILKDYNAAIKAVNPDACVILEHFCTEREEKELAEAGMKLWRNLNNAYCQSAMGYFENSGFAALTTRNTTMPDGAWVGFMESHDEERAGYKQSQWGNGLLQTDLAVRMKQLAVNAAFFFTVPGPKMIWQFGELGYDISIEENGRTGKKPLKWDYYENAARKNLYDTYDKLMELRTSYPELFASDADFSWVVTAGDWTNGRFITSRTGDKALVVVGNFTNNAAQYPVSFPNTGIWYDYMDNTEIAITSASETIDIPANEFRLYKNFK</sequence>
<keyword evidence="3" id="KW-0326">Glycosidase</keyword>
<dbReference type="Pfam" id="PF00128">
    <property type="entry name" value="Alpha-amylase"/>
    <property type="match status" value="2"/>
</dbReference>
<dbReference type="GO" id="GO:0005975">
    <property type="term" value="P:carbohydrate metabolic process"/>
    <property type="evidence" value="ECO:0007669"/>
    <property type="project" value="InterPro"/>
</dbReference>
<dbReference type="InterPro" id="IPR006047">
    <property type="entry name" value="GH13_cat_dom"/>
</dbReference>
<dbReference type="InterPro" id="IPR014756">
    <property type="entry name" value="Ig_E-set"/>
</dbReference>
<name>A0A5J4SP09_9ZZZZ</name>
<gene>
    <name evidence="3" type="ORF">EZS27_005662</name>
</gene>
<evidence type="ECO:0000256" key="1">
    <source>
        <dbReference type="ARBA" id="ARBA00008061"/>
    </source>
</evidence>
<protein>
    <submittedName>
        <fullName evidence="3">Alpha-amylase</fullName>
        <ecNumber evidence="3">3.2.1.1</ecNumber>
    </submittedName>
</protein>
<keyword evidence="3" id="KW-0378">Hydrolase</keyword>
<dbReference type="EMBL" id="SNRY01000115">
    <property type="protein sequence ID" value="KAA6346865.1"/>
    <property type="molecule type" value="Genomic_DNA"/>
</dbReference>
<organism evidence="3">
    <name type="scientific">termite gut metagenome</name>
    <dbReference type="NCBI Taxonomy" id="433724"/>
    <lineage>
        <taxon>unclassified sequences</taxon>
        <taxon>metagenomes</taxon>
        <taxon>organismal metagenomes</taxon>
    </lineage>
</organism>
<dbReference type="SUPFAM" id="SSF81296">
    <property type="entry name" value="E set domains"/>
    <property type="match status" value="1"/>
</dbReference>
<dbReference type="InterPro" id="IPR013783">
    <property type="entry name" value="Ig-like_fold"/>
</dbReference>
<dbReference type="GO" id="GO:0004556">
    <property type="term" value="F:alpha-amylase activity"/>
    <property type="evidence" value="ECO:0007669"/>
    <property type="project" value="UniProtKB-EC"/>
</dbReference>
<dbReference type="CDD" id="cd11350">
    <property type="entry name" value="AmyAc_4"/>
    <property type="match status" value="1"/>
</dbReference>
<dbReference type="EC" id="3.2.1.1" evidence="3"/>
<comment type="similarity">
    <text evidence="1">Belongs to the glycosyl hydrolase 13 family.</text>
</comment>
<dbReference type="SMART" id="SM00642">
    <property type="entry name" value="Aamy"/>
    <property type="match status" value="1"/>
</dbReference>
<dbReference type="PANTHER" id="PTHR43002">
    <property type="entry name" value="GLYCOGEN DEBRANCHING ENZYME"/>
    <property type="match status" value="1"/>
</dbReference>
<accession>A0A5J4SP09</accession>
<reference evidence="3" key="1">
    <citation type="submission" date="2019-03" db="EMBL/GenBank/DDBJ databases">
        <title>Single cell metagenomics reveals metabolic interactions within the superorganism composed of flagellate Streblomastix strix and complex community of Bacteroidetes bacteria on its surface.</title>
        <authorList>
            <person name="Treitli S.C."/>
            <person name="Kolisko M."/>
            <person name="Husnik F."/>
            <person name="Keeling P."/>
            <person name="Hampl V."/>
        </authorList>
    </citation>
    <scope>NUCLEOTIDE SEQUENCE</scope>
    <source>
        <strain evidence="3">STM</strain>
    </source>
</reference>
<evidence type="ECO:0000313" key="3">
    <source>
        <dbReference type="EMBL" id="KAA6346865.1"/>
    </source>
</evidence>
<proteinExistence type="inferred from homology"/>
<comment type="caution">
    <text evidence="3">The sequence shown here is derived from an EMBL/GenBank/DDBJ whole genome shotgun (WGS) entry which is preliminary data.</text>
</comment>
<feature type="domain" description="Glycosyl hydrolase family 13 catalytic" evidence="2">
    <location>
        <begin position="296"/>
        <end position="649"/>
    </location>
</feature>
<dbReference type="SUPFAM" id="SSF51445">
    <property type="entry name" value="(Trans)glycosidases"/>
    <property type="match status" value="1"/>
</dbReference>
<dbReference type="AlphaFoldDB" id="A0A5J4SP09"/>